<dbReference type="Proteomes" id="UP000009183">
    <property type="component" value="Chromosome 15"/>
</dbReference>
<name>D7UB61_VITVI</name>
<proteinExistence type="predicted"/>
<gene>
    <name evidence="2" type="ordered locus">VIT_15s0024g01150</name>
</gene>
<sequence>MECPAPRRCFYRKSGDCHHRSSSRHSCLLQSQKGRADGEDRPDGHLCRHSSLPPSVWSPVVS</sequence>
<evidence type="ECO:0000256" key="1">
    <source>
        <dbReference type="SAM" id="MobiDB-lite"/>
    </source>
</evidence>
<evidence type="ECO:0000313" key="3">
    <source>
        <dbReference type="Proteomes" id="UP000009183"/>
    </source>
</evidence>
<dbReference type="InParanoid" id="D7UB61"/>
<reference evidence="3" key="1">
    <citation type="journal article" date="2007" name="Nature">
        <title>The grapevine genome sequence suggests ancestral hexaploidization in major angiosperm phyla.</title>
        <authorList>
            <consortium name="The French-Italian Public Consortium for Grapevine Genome Characterization."/>
            <person name="Jaillon O."/>
            <person name="Aury J.-M."/>
            <person name="Noel B."/>
            <person name="Policriti A."/>
            <person name="Clepet C."/>
            <person name="Casagrande A."/>
            <person name="Choisne N."/>
            <person name="Aubourg S."/>
            <person name="Vitulo N."/>
            <person name="Jubin C."/>
            <person name="Vezzi A."/>
            <person name="Legeai F."/>
            <person name="Hugueney P."/>
            <person name="Dasilva C."/>
            <person name="Horner D."/>
            <person name="Mica E."/>
            <person name="Jublot D."/>
            <person name="Poulain J."/>
            <person name="Bruyere C."/>
            <person name="Billault A."/>
            <person name="Segurens B."/>
            <person name="Gouyvenoux M."/>
            <person name="Ugarte E."/>
            <person name="Cattonaro F."/>
            <person name="Anthouard V."/>
            <person name="Vico V."/>
            <person name="Del Fabbro C."/>
            <person name="Alaux M."/>
            <person name="Di Gaspero G."/>
            <person name="Dumas V."/>
            <person name="Felice N."/>
            <person name="Paillard S."/>
            <person name="Juman I."/>
            <person name="Moroldo M."/>
            <person name="Scalabrin S."/>
            <person name="Canaguier A."/>
            <person name="Le Clainche I."/>
            <person name="Malacrida G."/>
            <person name="Durand E."/>
            <person name="Pesole G."/>
            <person name="Laucou V."/>
            <person name="Chatelet P."/>
            <person name="Merdinoglu D."/>
            <person name="Delledonne M."/>
            <person name="Pezzotti M."/>
            <person name="Lecharny A."/>
            <person name="Scarpelli C."/>
            <person name="Artiguenave F."/>
            <person name="Pe M.E."/>
            <person name="Valle G."/>
            <person name="Morgante M."/>
            <person name="Caboche M."/>
            <person name="Adam-Blondon A.-F."/>
            <person name="Weissenbach J."/>
            <person name="Quetier F."/>
            <person name="Wincker P."/>
        </authorList>
    </citation>
    <scope>NUCLEOTIDE SEQUENCE [LARGE SCALE GENOMIC DNA]</scope>
    <source>
        <strain evidence="3">cv. Pinot noir / PN40024</strain>
    </source>
</reference>
<keyword evidence="3" id="KW-1185">Reference proteome</keyword>
<dbReference type="PaxDb" id="29760-VIT_15s0024g01150.t01"/>
<dbReference type="AlphaFoldDB" id="D7UB61"/>
<feature type="compositionally biased region" description="Basic and acidic residues" evidence="1">
    <location>
        <begin position="34"/>
        <end position="46"/>
    </location>
</feature>
<dbReference type="HOGENOM" id="CLU_2908667_0_0_1"/>
<feature type="compositionally biased region" description="Low complexity" evidence="1">
    <location>
        <begin position="50"/>
        <end position="62"/>
    </location>
</feature>
<organism evidence="2 3">
    <name type="scientific">Vitis vinifera</name>
    <name type="common">Grape</name>
    <dbReference type="NCBI Taxonomy" id="29760"/>
    <lineage>
        <taxon>Eukaryota</taxon>
        <taxon>Viridiplantae</taxon>
        <taxon>Streptophyta</taxon>
        <taxon>Embryophyta</taxon>
        <taxon>Tracheophyta</taxon>
        <taxon>Spermatophyta</taxon>
        <taxon>Magnoliopsida</taxon>
        <taxon>eudicotyledons</taxon>
        <taxon>Gunneridae</taxon>
        <taxon>Pentapetalae</taxon>
        <taxon>rosids</taxon>
        <taxon>Vitales</taxon>
        <taxon>Vitaceae</taxon>
        <taxon>Viteae</taxon>
        <taxon>Vitis</taxon>
    </lineage>
</organism>
<dbReference type="EMBL" id="FN596748">
    <property type="protein sequence ID" value="CBI39985.3"/>
    <property type="molecule type" value="Genomic_DNA"/>
</dbReference>
<evidence type="ECO:0000313" key="2">
    <source>
        <dbReference type="EMBL" id="CBI39985.3"/>
    </source>
</evidence>
<feature type="region of interest" description="Disordered" evidence="1">
    <location>
        <begin position="28"/>
        <end position="62"/>
    </location>
</feature>
<accession>D7UB61</accession>
<protein>
    <submittedName>
        <fullName evidence="2">Uncharacterized protein</fullName>
    </submittedName>
</protein>